<proteinExistence type="predicted"/>
<dbReference type="Gene3D" id="3.30.160.60">
    <property type="entry name" value="Classic Zinc Finger"/>
    <property type="match status" value="1"/>
</dbReference>
<evidence type="ECO:0000256" key="3">
    <source>
        <dbReference type="ARBA" id="ARBA00022741"/>
    </source>
</evidence>
<dbReference type="InterPro" id="IPR036236">
    <property type="entry name" value="Znf_C2H2_sf"/>
</dbReference>
<evidence type="ECO:0000313" key="8">
    <source>
        <dbReference type="EMBL" id="KOC62355.1"/>
    </source>
</evidence>
<protein>
    <submittedName>
        <fullName evidence="8">tRNA dimethylallyltransferase, mitochondrial</fullName>
    </submittedName>
</protein>
<dbReference type="GO" id="GO:0008270">
    <property type="term" value="F:zinc ion binding"/>
    <property type="evidence" value="ECO:0007669"/>
    <property type="project" value="UniProtKB-KW"/>
</dbReference>
<dbReference type="GO" id="GO:0005524">
    <property type="term" value="F:ATP binding"/>
    <property type="evidence" value="ECO:0007669"/>
    <property type="project" value="UniProtKB-KW"/>
</dbReference>
<keyword evidence="6" id="KW-0067">ATP-binding</keyword>
<evidence type="ECO:0000256" key="5">
    <source>
        <dbReference type="ARBA" id="ARBA00022833"/>
    </source>
</evidence>
<name>A0A0L7QUR7_9HYME</name>
<reference evidence="8 9" key="1">
    <citation type="submission" date="2015-07" db="EMBL/GenBank/DDBJ databases">
        <title>The genome of Habropoda laboriosa.</title>
        <authorList>
            <person name="Pan H."/>
            <person name="Kapheim K."/>
        </authorList>
    </citation>
    <scope>NUCLEOTIDE SEQUENCE [LARGE SCALE GENOMIC DNA]</scope>
    <source>
        <strain evidence="8">0110345459</strain>
    </source>
</reference>
<evidence type="ECO:0000313" key="9">
    <source>
        <dbReference type="Proteomes" id="UP000053825"/>
    </source>
</evidence>
<dbReference type="InterPro" id="IPR022755">
    <property type="entry name" value="Znf_C2H2_jaz"/>
</dbReference>
<dbReference type="EMBL" id="KQ414734">
    <property type="protein sequence ID" value="KOC62355.1"/>
    <property type="molecule type" value="Genomic_DNA"/>
</dbReference>
<keyword evidence="5" id="KW-0862">Zinc</keyword>
<dbReference type="PANTHER" id="PTHR11088">
    <property type="entry name" value="TRNA DIMETHYLALLYLTRANSFERASE"/>
    <property type="match status" value="1"/>
</dbReference>
<dbReference type="Pfam" id="PF01715">
    <property type="entry name" value="IPPT"/>
    <property type="match status" value="1"/>
</dbReference>
<evidence type="ECO:0000256" key="2">
    <source>
        <dbReference type="ARBA" id="ARBA00022723"/>
    </source>
</evidence>
<dbReference type="SUPFAM" id="SSF57667">
    <property type="entry name" value="beta-beta-alpha zinc fingers"/>
    <property type="match status" value="1"/>
</dbReference>
<evidence type="ECO:0000256" key="1">
    <source>
        <dbReference type="ARBA" id="ARBA00022679"/>
    </source>
</evidence>
<dbReference type="GO" id="GO:0006400">
    <property type="term" value="P:tRNA modification"/>
    <property type="evidence" value="ECO:0007669"/>
    <property type="project" value="TreeGrafter"/>
</dbReference>
<evidence type="ECO:0000259" key="7">
    <source>
        <dbReference type="Pfam" id="PF12171"/>
    </source>
</evidence>
<dbReference type="GO" id="GO:0052381">
    <property type="term" value="F:tRNA dimethylallyltransferase activity"/>
    <property type="evidence" value="ECO:0007669"/>
    <property type="project" value="TreeGrafter"/>
</dbReference>
<dbReference type="Gene3D" id="1.10.287.890">
    <property type="entry name" value="Crystal structure of tRNA isopentenylpyrophosphate transferase (bh2366) domain"/>
    <property type="match status" value="2"/>
</dbReference>
<keyword evidence="4" id="KW-0863">Zinc-finger</keyword>
<dbReference type="Proteomes" id="UP000053825">
    <property type="component" value="Unassembled WGS sequence"/>
</dbReference>
<keyword evidence="3" id="KW-0547">Nucleotide-binding</keyword>
<sequence>MAKDEQVESREGEDDVEDVSRLKKMKIELDRFSSISNDQLFNELMEVDPEMANKLHPNNRRKIIRSLEVLKQHGVRHSELLKAQRAAGGCGLGGPLRHPNSVLLWLRCDQKVLETRLDSRVDAMVETGLVQELLDFHRRYNEQRIKSNTVHGIELFLSIAEKNSHCVVFFGHFVSRFVTCRIDNVLIMNNVIITDFDETLVFADYTTGIFQSIGFKEFHAYLVLPEEERREKKGEELLEKGIADLKLVTKKYSKKQEQWIMNRIMRRSDRQVPPVYALDCTDVNEWNSCVYEPAVEIIETILRGEKPEQTPLNETVENHKFSDASNEERHYCSVCERVFIGNHQWDIHRAGQKHMKVLKKKRKLEQQQKQKQIEESP</sequence>
<dbReference type="Gene3D" id="1.10.20.140">
    <property type="match status" value="1"/>
</dbReference>
<dbReference type="PANTHER" id="PTHR11088:SF89">
    <property type="entry name" value="TRNA DIMETHYLALLYLTRANSFERASE"/>
    <property type="match status" value="1"/>
</dbReference>
<keyword evidence="2" id="KW-0479">Metal-binding</keyword>
<keyword evidence="9" id="KW-1185">Reference proteome</keyword>
<evidence type="ECO:0000256" key="4">
    <source>
        <dbReference type="ARBA" id="ARBA00022771"/>
    </source>
</evidence>
<organism evidence="8 9">
    <name type="scientific">Habropoda laboriosa</name>
    <dbReference type="NCBI Taxonomy" id="597456"/>
    <lineage>
        <taxon>Eukaryota</taxon>
        <taxon>Metazoa</taxon>
        <taxon>Ecdysozoa</taxon>
        <taxon>Arthropoda</taxon>
        <taxon>Hexapoda</taxon>
        <taxon>Insecta</taxon>
        <taxon>Pterygota</taxon>
        <taxon>Neoptera</taxon>
        <taxon>Endopterygota</taxon>
        <taxon>Hymenoptera</taxon>
        <taxon>Apocrita</taxon>
        <taxon>Aculeata</taxon>
        <taxon>Apoidea</taxon>
        <taxon>Anthophila</taxon>
        <taxon>Apidae</taxon>
        <taxon>Habropoda</taxon>
    </lineage>
</organism>
<dbReference type="InterPro" id="IPR039657">
    <property type="entry name" value="Dimethylallyltransferase"/>
</dbReference>
<evidence type="ECO:0000256" key="6">
    <source>
        <dbReference type="ARBA" id="ARBA00022840"/>
    </source>
</evidence>
<dbReference type="OrthoDB" id="775260at2759"/>
<accession>A0A0L7QUR7</accession>
<dbReference type="AlphaFoldDB" id="A0A0L7QUR7"/>
<gene>
    <name evidence="8" type="ORF">WH47_05338</name>
</gene>
<dbReference type="GO" id="GO:0005739">
    <property type="term" value="C:mitochondrion"/>
    <property type="evidence" value="ECO:0007669"/>
    <property type="project" value="TreeGrafter"/>
</dbReference>
<keyword evidence="1 8" id="KW-0808">Transferase</keyword>
<feature type="domain" description="Zinc finger double-stranded RNA binding" evidence="7">
    <location>
        <begin position="330"/>
        <end position="354"/>
    </location>
</feature>
<dbReference type="Pfam" id="PF12171">
    <property type="entry name" value="zf-C2H2_jaz"/>
    <property type="match status" value="1"/>
</dbReference>
<dbReference type="STRING" id="597456.A0A0L7QUR7"/>